<dbReference type="STRING" id="1307763.L21SP4_01979"/>
<evidence type="ECO:0000256" key="2">
    <source>
        <dbReference type="ARBA" id="ARBA00022723"/>
    </source>
</evidence>
<dbReference type="OrthoDB" id="9777740at2"/>
<name>A0A0G3EM23_9BACT</name>
<reference evidence="8" key="1">
    <citation type="submission" date="2015-02" db="EMBL/GenBank/DDBJ databases">
        <title>Description and complete genome sequence of the first cultured representative of the subdivision 5 of the Verrucomicrobia phylum.</title>
        <authorList>
            <person name="Spring S."/>
            <person name="Bunk B."/>
            <person name="Sproer C."/>
            <person name="Klenk H.-P."/>
        </authorList>
    </citation>
    <scope>NUCLEOTIDE SEQUENCE [LARGE SCALE GENOMIC DNA]</scope>
    <source>
        <strain evidence="8">L21-Fru-AB</strain>
    </source>
</reference>
<protein>
    <submittedName>
        <fullName evidence="7">Putative FAD-binding dehydrogenase</fullName>
    </submittedName>
</protein>
<proteinExistence type="predicted"/>
<dbReference type="GO" id="GO:0051539">
    <property type="term" value="F:4 iron, 4 sulfur cluster binding"/>
    <property type="evidence" value="ECO:0007669"/>
    <property type="project" value="UniProtKB-KW"/>
</dbReference>
<keyword evidence="1" id="KW-0004">4Fe-4S</keyword>
<dbReference type="InterPro" id="IPR011989">
    <property type="entry name" value="ARM-like"/>
</dbReference>
<evidence type="ECO:0000313" key="8">
    <source>
        <dbReference type="Proteomes" id="UP000035268"/>
    </source>
</evidence>
<evidence type="ECO:0000256" key="5">
    <source>
        <dbReference type="ARBA" id="ARBA00023014"/>
    </source>
</evidence>
<reference evidence="7 8" key="2">
    <citation type="journal article" date="2016" name="ISME J.">
        <title>Characterization of the first cultured representative of Verrucomicrobia subdivision 5 indicates the proposal of a novel phylum.</title>
        <authorList>
            <person name="Spring S."/>
            <person name="Bunk B."/>
            <person name="Sproer C."/>
            <person name="Schumann P."/>
            <person name="Rohde M."/>
            <person name="Tindall B.J."/>
            <person name="Klenk H.P."/>
        </authorList>
    </citation>
    <scope>NUCLEOTIDE SEQUENCE [LARGE SCALE GENOMIC DNA]</scope>
    <source>
        <strain evidence="7 8">L21-Fru-AB</strain>
    </source>
</reference>
<evidence type="ECO:0000313" key="7">
    <source>
        <dbReference type="EMBL" id="AKJ65214.1"/>
    </source>
</evidence>
<dbReference type="Gene3D" id="1.25.10.10">
    <property type="entry name" value="Leucine-rich Repeat Variant"/>
    <property type="match status" value="1"/>
</dbReference>
<dbReference type="InterPro" id="IPR039650">
    <property type="entry name" value="HdrA-like"/>
</dbReference>
<dbReference type="SUPFAM" id="SSF49785">
    <property type="entry name" value="Galactose-binding domain-like"/>
    <property type="match status" value="1"/>
</dbReference>
<gene>
    <name evidence="7" type="ORF">L21SP4_01979</name>
</gene>
<dbReference type="KEGG" id="vbl:L21SP4_01979"/>
<sequence length="1133" mass="122246" precursor="true">MIAIKKVPRGAIVVLVLLLLSRPVSASNEKVVPESAREIPVAAECDVVVVGGSSGAVEAALAAARQGAKVFLLAPRPYLGEDICATYRYWLDPGQELFTPLAEKIFTGDQKPRQGLDFTYTADQPSAQAHPDTDPPTRLRDGVLRSAVKQSVQYDQDVNIVVDLGEVAQPRSVSVAAFQRPGEFEVAKIDLATSKDGEHWQPAGTVANQQLRAGKFENQPLILTIPLGEPARYLRLNISKTADAERILLSEIIVEGDQQGRYPPRPMHVKKALDDALIASSVEFLYSCHPSDILRDGGGQPAGIVMANFAGRQAVLAKAIIDATERAEVARMAGAQFTPYPAGSQNFTRIIVGKDLQEVSEGGRQTRMPAQIGPGLEGLRHELEIDMPDGSFAAFAEAENVARDRTWQAGQMDASEFLFQIPPDHIKGRARESGPWPGWDGLDLAALQPAGIPGIYVLGGCAHVSRAAAAEMLEPPVLMAVGGRVGVAAARLAKSRPEPQGVHLAGDSRQPAVAGDTREFLNGIRPGIDRDGRRVPAEERSLPVLGEYDVVVVGGGTGGAPAGIAAARDGARTLVLEYLYDLGGVGTSGLIGKYYYGYRKGFTAEVEEGLKAMEAVSATERKMEWWRRELRRAGADIWFGCVGCGAFFEDGRVKGVVVATPQGRGVVLADMVVDSTGKADIAAAAGAEIMYTGADHAAMQGSGLPPHPPGDKYVNTDWTIIDDTDMLDLWRSFVLGRKKFDGAYDLGVLADTRERRRIVGDFAISPLDIINRRTYPDTINIARSNFDSHGYSVHPRFTLKFMDKRGLHAYIPYRALLPRGLEGVLVTGLGISAHRDAMPVLRMQPCVQNQGYAAGMIAATAAENQQNLRDVDIEAIQRRLVEKDILTEEVASHKDSFPRPAAEIIAAVGRLPEDYEGIDLVLAQPADAFPHLRDAYENAESPQARLIYAHVLAMLGDPSGAETLAHAVRTSDWDKGWTYRGMGQYGASMSRLDSLIIALGHTGSDLALEPILEKAQTLKPEQAFSHFRAVAVALEELGDRRAAPVLAALLDNPSIGGYAATTIARAQAQTPPHRNDTTERSNASRELVLARALYRCGDLQGRGRATLEAYSRDLRGHFARHAHAVLEEGRGDG</sequence>
<keyword evidence="4" id="KW-0408">Iron</keyword>
<keyword evidence="5" id="KW-0411">Iron-sulfur</keyword>
<dbReference type="InterPro" id="IPR008979">
    <property type="entry name" value="Galactose-bd-like_sf"/>
</dbReference>
<organism evidence="7 8">
    <name type="scientific">Kiritimatiella glycovorans</name>
    <dbReference type="NCBI Taxonomy" id="1307763"/>
    <lineage>
        <taxon>Bacteria</taxon>
        <taxon>Pseudomonadati</taxon>
        <taxon>Kiritimatiellota</taxon>
        <taxon>Kiritimatiellia</taxon>
        <taxon>Kiritimatiellales</taxon>
        <taxon>Kiritimatiellaceae</taxon>
        <taxon>Kiritimatiella</taxon>
    </lineage>
</organism>
<keyword evidence="2" id="KW-0479">Metal-binding</keyword>
<dbReference type="SUPFAM" id="SSF51905">
    <property type="entry name" value="FAD/NAD(P)-binding domain"/>
    <property type="match status" value="2"/>
</dbReference>
<dbReference type="InterPro" id="IPR036188">
    <property type="entry name" value="FAD/NAD-bd_sf"/>
</dbReference>
<keyword evidence="8" id="KW-1185">Reference proteome</keyword>
<dbReference type="RefSeq" id="WP_082116674.1">
    <property type="nucleotide sequence ID" value="NZ_CP010904.1"/>
</dbReference>
<feature type="signal peptide" evidence="6">
    <location>
        <begin position="1"/>
        <end position="26"/>
    </location>
</feature>
<evidence type="ECO:0000256" key="4">
    <source>
        <dbReference type="ARBA" id="ARBA00023004"/>
    </source>
</evidence>
<dbReference type="EMBL" id="CP010904">
    <property type="protein sequence ID" value="AKJ65214.1"/>
    <property type="molecule type" value="Genomic_DNA"/>
</dbReference>
<keyword evidence="6" id="KW-0732">Signal</keyword>
<dbReference type="Proteomes" id="UP000035268">
    <property type="component" value="Chromosome"/>
</dbReference>
<keyword evidence="3" id="KW-0560">Oxidoreductase</keyword>
<dbReference type="Gene3D" id="2.60.120.260">
    <property type="entry name" value="Galactose-binding domain-like"/>
    <property type="match status" value="1"/>
</dbReference>
<accession>A0A0G3EM23</accession>
<dbReference type="PATRIC" id="fig|1609981.3.peg.2057"/>
<dbReference type="GO" id="GO:0016491">
    <property type="term" value="F:oxidoreductase activity"/>
    <property type="evidence" value="ECO:0007669"/>
    <property type="project" value="UniProtKB-KW"/>
</dbReference>
<dbReference type="PANTHER" id="PTHR43498">
    <property type="entry name" value="FERREDOXIN:COB-COM HETERODISULFIDE REDUCTASE SUBUNIT A"/>
    <property type="match status" value="1"/>
</dbReference>
<feature type="chain" id="PRO_5005184081" evidence="6">
    <location>
        <begin position="27"/>
        <end position="1133"/>
    </location>
</feature>
<evidence type="ECO:0000256" key="1">
    <source>
        <dbReference type="ARBA" id="ARBA00022485"/>
    </source>
</evidence>
<dbReference type="Gene3D" id="3.50.50.60">
    <property type="entry name" value="FAD/NAD(P)-binding domain"/>
    <property type="match status" value="2"/>
</dbReference>
<evidence type="ECO:0000256" key="6">
    <source>
        <dbReference type="SAM" id="SignalP"/>
    </source>
</evidence>
<dbReference type="GO" id="GO:0046872">
    <property type="term" value="F:metal ion binding"/>
    <property type="evidence" value="ECO:0007669"/>
    <property type="project" value="UniProtKB-KW"/>
</dbReference>
<dbReference type="PANTHER" id="PTHR43498:SF1">
    <property type="entry name" value="COB--COM HETERODISULFIDE REDUCTASE IRON-SULFUR SUBUNIT A"/>
    <property type="match status" value="1"/>
</dbReference>
<evidence type="ECO:0000256" key="3">
    <source>
        <dbReference type="ARBA" id="ARBA00023002"/>
    </source>
</evidence>
<dbReference type="Pfam" id="PF12831">
    <property type="entry name" value="FAD_oxidored"/>
    <property type="match status" value="4"/>
</dbReference>
<dbReference type="AlphaFoldDB" id="A0A0G3EM23"/>